<protein>
    <recommendedName>
        <fullName evidence="4">Probable glycine dehydrogenase (decarboxylating) subunit 1</fullName>
        <ecNumber evidence="4">1.4.4.2</ecNumber>
    </recommendedName>
    <alternativeName>
        <fullName evidence="4">Glycine cleavage system P-protein subunit 1</fullName>
    </alternativeName>
    <alternativeName>
        <fullName evidence="4">Glycine decarboxylase subunit 1</fullName>
    </alternativeName>
    <alternativeName>
        <fullName evidence="4">Glycine dehydrogenase (aminomethyl-transferring) subunit 1</fullName>
    </alternativeName>
</protein>
<dbReference type="PIRSF" id="PIRSF006815">
    <property type="entry name" value="GcvPA"/>
    <property type="match status" value="1"/>
</dbReference>
<evidence type="ECO:0000256" key="2">
    <source>
        <dbReference type="ARBA" id="ARBA00023002"/>
    </source>
</evidence>
<dbReference type="PANTHER" id="PTHR42806:SF1">
    <property type="entry name" value="GLYCINE DEHYDROGENASE (DECARBOXYLATING)"/>
    <property type="match status" value="1"/>
</dbReference>
<dbReference type="GO" id="GO:0009116">
    <property type="term" value="P:nucleoside metabolic process"/>
    <property type="evidence" value="ECO:0007669"/>
    <property type="project" value="InterPro"/>
</dbReference>
<comment type="caution">
    <text evidence="6">The sequence shown here is derived from an EMBL/GenBank/DDBJ whole genome shotgun (WGS) entry which is preliminary data.</text>
</comment>
<dbReference type="EMBL" id="DTGA01000137">
    <property type="protein sequence ID" value="HGB31359.1"/>
    <property type="molecule type" value="Genomic_DNA"/>
</dbReference>
<accession>A0A7C3SNP3</accession>
<dbReference type="GO" id="GO:0019464">
    <property type="term" value="P:glycine decarboxylation via glycine cleavage system"/>
    <property type="evidence" value="ECO:0007669"/>
    <property type="project" value="UniProtKB-UniRule"/>
</dbReference>
<dbReference type="SUPFAM" id="SSF53383">
    <property type="entry name" value="PLP-dependent transferases"/>
    <property type="match status" value="1"/>
</dbReference>
<evidence type="ECO:0000313" key="6">
    <source>
        <dbReference type="EMBL" id="HGB31359.1"/>
    </source>
</evidence>
<dbReference type="InterPro" id="IPR020581">
    <property type="entry name" value="GDC_P"/>
</dbReference>
<comment type="function">
    <text evidence="1 4">The glycine cleavage system catalyzes the degradation of glycine. The P protein binds the alpha-amino group of glycine through its pyridoxal phosphate cofactor; CO(2) is released and the remaining methylamine moiety is then transferred to the lipoamide cofactor of the H protein.</text>
</comment>
<feature type="domain" description="Glycine cleavage system P-protein N-terminal" evidence="5">
    <location>
        <begin position="3"/>
        <end position="442"/>
    </location>
</feature>
<organism evidence="6">
    <name type="scientific">Dictyoglomus turgidum</name>
    <dbReference type="NCBI Taxonomy" id="513050"/>
    <lineage>
        <taxon>Bacteria</taxon>
        <taxon>Pseudomonadati</taxon>
        <taxon>Dictyoglomota</taxon>
        <taxon>Dictyoglomia</taxon>
        <taxon>Dictyoglomales</taxon>
        <taxon>Dictyoglomaceae</taxon>
        <taxon>Dictyoglomus</taxon>
    </lineage>
</organism>
<sequence length="452" mass="50874">MAYTPHTSKEILEMLKAIGVSSIEELFNDIPDDIKKKAKDNFILPPPISEIDLINEIQNLAQKNKGEKFISFLGGGAYKHYIPSFVKLVAQFPNFYTSYTPYQPEISQGVLQAIFVYQSLICDLTQMDVANASLYEAGSGICEAALMGVRINGKKEVLVSEGLHPEYLETLYTYLEAQEINIVKIPLNKNGETDIDFLKEKISNKTSSVIIQNPNFFGVIEKELEEIEKITHQQDALLILSIYPISLGILKAPGEYNVDIVVGEGQSLGIPLGFGGPYLGILATKREYIRQMPGRIVGETRDINNRRGFVNTLQTREQHIRRAKATSNICTNEALSAIMAAVYMSLLGKKGIRKIAEICFSRAHYLKDLLNKEGFELTYPKSYNFNEFVLKTPIDSNIVIDFLKEKNIIGGIPIKRFYPERDKEILIAVTEMNSLNDIHFFITSLKEAINKN</sequence>
<evidence type="ECO:0000256" key="3">
    <source>
        <dbReference type="ARBA" id="ARBA00049026"/>
    </source>
</evidence>
<dbReference type="InterPro" id="IPR023010">
    <property type="entry name" value="GcvPA"/>
</dbReference>
<dbReference type="Gene3D" id="3.90.1150.10">
    <property type="entry name" value="Aspartate Aminotransferase, domain 1"/>
    <property type="match status" value="1"/>
</dbReference>
<comment type="similarity">
    <text evidence="4">Belongs to the GcvP family. N-terminal subunit subfamily.</text>
</comment>
<keyword evidence="2 4" id="KW-0560">Oxidoreductase</keyword>
<evidence type="ECO:0000256" key="1">
    <source>
        <dbReference type="ARBA" id="ARBA00003788"/>
    </source>
</evidence>
<dbReference type="PANTHER" id="PTHR42806">
    <property type="entry name" value="GLYCINE CLEAVAGE SYSTEM P-PROTEIN"/>
    <property type="match status" value="1"/>
</dbReference>
<comment type="catalytic activity">
    <reaction evidence="3 4">
        <text>N(6)-[(R)-lipoyl]-L-lysyl-[glycine-cleavage complex H protein] + glycine + H(+) = N(6)-[(R)-S(8)-aminomethyldihydrolipoyl]-L-lysyl-[glycine-cleavage complex H protein] + CO2</text>
        <dbReference type="Rhea" id="RHEA:24304"/>
        <dbReference type="Rhea" id="RHEA-COMP:10494"/>
        <dbReference type="Rhea" id="RHEA-COMP:10495"/>
        <dbReference type="ChEBI" id="CHEBI:15378"/>
        <dbReference type="ChEBI" id="CHEBI:16526"/>
        <dbReference type="ChEBI" id="CHEBI:57305"/>
        <dbReference type="ChEBI" id="CHEBI:83099"/>
        <dbReference type="ChEBI" id="CHEBI:83143"/>
        <dbReference type="EC" id="1.4.4.2"/>
    </reaction>
</comment>
<dbReference type="GO" id="GO:0004375">
    <property type="term" value="F:glycine dehydrogenase (decarboxylating) activity"/>
    <property type="evidence" value="ECO:0007669"/>
    <property type="project" value="UniProtKB-EC"/>
</dbReference>
<dbReference type="CDD" id="cd00613">
    <property type="entry name" value="GDC-P"/>
    <property type="match status" value="1"/>
</dbReference>
<dbReference type="EC" id="1.4.4.2" evidence="4"/>
<dbReference type="InterPro" id="IPR015422">
    <property type="entry name" value="PyrdxlP-dep_Trfase_small"/>
</dbReference>
<evidence type="ECO:0000259" key="5">
    <source>
        <dbReference type="Pfam" id="PF02347"/>
    </source>
</evidence>
<gene>
    <name evidence="4" type="primary">gcvPA</name>
    <name evidence="6" type="ORF">ENV35_05730</name>
</gene>
<dbReference type="InterPro" id="IPR049315">
    <property type="entry name" value="GDC-P_N"/>
</dbReference>
<dbReference type="InterPro" id="IPR015424">
    <property type="entry name" value="PyrdxlP-dep_Trfase"/>
</dbReference>
<proteinExistence type="inferred from homology"/>
<dbReference type="InterPro" id="IPR015421">
    <property type="entry name" value="PyrdxlP-dep_Trfase_major"/>
</dbReference>
<dbReference type="NCBIfam" id="NF001696">
    <property type="entry name" value="PRK00451.1"/>
    <property type="match status" value="1"/>
</dbReference>
<dbReference type="Gene3D" id="3.40.640.10">
    <property type="entry name" value="Type I PLP-dependent aspartate aminotransferase-like (Major domain)"/>
    <property type="match status" value="1"/>
</dbReference>
<name>A0A7C3SNP3_9BACT</name>
<reference evidence="6" key="1">
    <citation type="journal article" date="2020" name="mSystems">
        <title>Genome- and Community-Level Interaction Insights into Carbon Utilization and Element Cycling Functions of Hydrothermarchaeota in Hydrothermal Sediment.</title>
        <authorList>
            <person name="Zhou Z."/>
            <person name="Liu Y."/>
            <person name="Xu W."/>
            <person name="Pan J."/>
            <person name="Luo Z.H."/>
            <person name="Li M."/>
        </authorList>
    </citation>
    <scope>NUCLEOTIDE SEQUENCE [LARGE SCALE GENOMIC DNA]</scope>
    <source>
        <strain evidence="6">SpSt-751</strain>
    </source>
</reference>
<dbReference type="AlphaFoldDB" id="A0A7C3SNP3"/>
<dbReference type="Pfam" id="PF02347">
    <property type="entry name" value="GDC-P"/>
    <property type="match status" value="1"/>
</dbReference>
<evidence type="ECO:0000256" key="4">
    <source>
        <dbReference type="HAMAP-Rule" id="MF_00712"/>
    </source>
</evidence>
<comment type="subunit">
    <text evidence="4">The glycine cleavage system is composed of four proteins: P, T, L and H. In this organism, the P 'protein' is a heterodimer of two subunits.</text>
</comment>
<dbReference type="HAMAP" id="MF_00712">
    <property type="entry name" value="GcvPA"/>
    <property type="match status" value="1"/>
</dbReference>